<evidence type="ECO:0000256" key="3">
    <source>
        <dbReference type="ARBA" id="ARBA00022804"/>
    </source>
</evidence>
<evidence type="ECO:0008006" key="9">
    <source>
        <dbReference type="Google" id="ProtNLM"/>
    </source>
</evidence>
<proteinExistence type="inferred from homology"/>
<evidence type="ECO:0000256" key="2">
    <source>
        <dbReference type="ARBA" id="ARBA00022581"/>
    </source>
</evidence>
<dbReference type="InterPro" id="IPR005563">
    <property type="entry name" value="A_protein"/>
</dbReference>
<dbReference type="GO" id="GO:0039666">
    <property type="term" value="P:virion attachment to host cell pilus"/>
    <property type="evidence" value="ECO:0007669"/>
    <property type="project" value="UniProtKB-KW"/>
</dbReference>
<organism evidence="8">
    <name type="scientific">Leviviridae sp</name>
    <dbReference type="NCBI Taxonomy" id="2027243"/>
    <lineage>
        <taxon>Viruses</taxon>
        <taxon>Riboviria</taxon>
        <taxon>Orthornavirae</taxon>
        <taxon>Lenarviricota</taxon>
        <taxon>Leviviricetes</taxon>
        <taxon>Norzivirales</taxon>
        <taxon>Fiersviridae</taxon>
    </lineage>
</organism>
<keyword evidence="2" id="KW-0945">Host-virus interaction</keyword>
<comment type="similarity">
    <text evidence="7">Belongs to the Leviviricetes maturation protein family.</text>
</comment>
<dbReference type="GO" id="GO:0044423">
    <property type="term" value="C:virion component"/>
    <property type="evidence" value="ECO:0007669"/>
    <property type="project" value="UniProtKB-KW"/>
</dbReference>
<dbReference type="Pfam" id="PF03863">
    <property type="entry name" value="Phage_mat-A"/>
    <property type="match status" value="1"/>
</dbReference>
<dbReference type="EMBL" id="MN034792">
    <property type="protein sequence ID" value="QDH89403.1"/>
    <property type="molecule type" value="Genomic_RNA"/>
</dbReference>
<comment type="subcellular location">
    <subcellularLocation>
        <location evidence="1">Virion</location>
    </subcellularLocation>
</comment>
<reference evidence="8" key="1">
    <citation type="submission" date="2019-05" db="EMBL/GenBank/DDBJ databases">
        <title>Metatranscriptomic reconstruction reveals RNA viruses with the potential to shape carbon cycling in soil.</title>
        <authorList>
            <person name="Starr E.P."/>
            <person name="Nuccio E."/>
            <person name="Pett-Ridge J."/>
            <person name="Banfield J.F."/>
            <person name="Firestone M.K."/>
        </authorList>
    </citation>
    <scope>NUCLEOTIDE SEQUENCE</scope>
    <source>
        <strain evidence="8">H1_Bulk_Litter_4_scaffold_482</strain>
    </source>
</reference>
<evidence type="ECO:0000256" key="6">
    <source>
        <dbReference type="ARBA" id="ARBA00023296"/>
    </source>
</evidence>
<keyword evidence="3" id="KW-1161">Viral attachment to host cell</keyword>
<evidence type="ECO:0000256" key="4">
    <source>
        <dbReference type="ARBA" id="ARBA00022844"/>
    </source>
</evidence>
<gene>
    <name evidence="8" type="ORF">H1BulkLitter4482_000003</name>
</gene>
<evidence type="ECO:0000256" key="5">
    <source>
        <dbReference type="ARBA" id="ARBA00023104"/>
    </source>
</evidence>
<accession>A0A514D6Z8</accession>
<protein>
    <recommendedName>
        <fullName evidence="9">Maturation</fullName>
    </recommendedName>
</protein>
<evidence type="ECO:0000256" key="7">
    <source>
        <dbReference type="ARBA" id="ARBA00035110"/>
    </source>
</evidence>
<evidence type="ECO:0000313" key="8">
    <source>
        <dbReference type="EMBL" id="QDH89403.1"/>
    </source>
</evidence>
<sequence>MTKTVTRYITEPVYGRNIYEMERTWEVQKKPYLDPLAFSFSERYFTSWQRDNDDHIAIGFCVNSPSGADITRATNSAYGSFVEQVHGTAGNANNLLEANDNFSAIAKHAKTLSTAYAAAKRLDPSGVAKALGLKLSSRKKSRIKKRAKQASDMWLEFHFGWEPLVQDIGTSIDAIQAIDFGYHRVQAHGSASVREYLNLDNDFSRFYDRGHKRYNGNVKVKMQADVKISNPNAALANQLGFVNPLSVAWEAVPFSFVVDWFANVGQCLSACTDFVGYQLIRSFTTTFWKVNTDYFFSREDWFYHETHFISYTSTNVQCNRGYGITGPSLAFKPVKALSPVRAATAISLLVQTMRH</sequence>
<keyword evidence="5" id="KW-1175">Viral attachment to host cell pilus</keyword>
<evidence type="ECO:0000256" key="1">
    <source>
        <dbReference type="ARBA" id="ARBA00004328"/>
    </source>
</evidence>
<keyword evidence="6" id="KW-1160">Virus entry into host cell</keyword>
<keyword evidence="4" id="KW-0946">Virion</keyword>
<name>A0A514D6Z8_9VIRU</name>